<dbReference type="AlphaFoldDB" id="A0A8T0IRN8"/>
<feature type="region of interest" description="Disordered" evidence="1">
    <location>
        <begin position="1"/>
        <end position="21"/>
    </location>
</feature>
<evidence type="ECO:0000313" key="3">
    <source>
        <dbReference type="Proteomes" id="UP000822688"/>
    </source>
</evidence>
<name>A0A8T0IRN8_CERPU</name>
<evidence type="ECO:0000256" key="1">
    <source>
        <dbReference type="SAM" id="MobiDB-lite"/>
    </source>
</evidence>
<reference evidence="2" key="1">
    <citation type="submission" date="2020-06" db="EMBL/GenBank/DDBJ databases">
        <title>WGS assembly of Ceratodon purpureus strain R40.</title>
        <authorList>
            <person name="Carey S.B."/>
            <person name="Jenkins J."/>
            <person name="Shu S."/>
            <person name="Lovell J.T."/>
            <person name="Sreedasyam A."/>
            <person name="Maumus F."/>
            <person name="Tiley G.P."/>
            <person name="Fernandez-Pozo N."/>
            <person name="Barry K."/>
            <person name="Chen C."/>
            <person name="Wang M."/>
            <person name="Lipzen A."/>
            <person name="Daum C."/>
            <person name="Saski C.A."/>
            <person name="Payton A.C."/>
            <person name="Mcbreen J.C."/>
            <person name="Conrad R.E."/>
            <person name="Kollar L.M."/>
            <person name="Olsson S."/>
            <person name="Huttunen S."/>
            <person name="Landis J.B."/>
            <person name="Wickett N.J."/>
            <person name="Johnson M.G."/>
            <person name="Rensing S.A."/>
            <person name="Grimwood J."/>
            <person name="Schmutz J."/>
            <person name="Mcdaniel S.F."/>
        </authorList>
    </citation>
    <scope>NUCLEOTIDE SEQUENCE</scope>
    <source>
        <strain evidence="2">R40</strain>
    </source>
</reference>
<gene>
    <name evidence="2" type="ORF">KC19_2G041200</name>
</gene>
<sequence>MANVAYKTPTQCPNKEAEANPTRHTLCSQTAPILLLSLALASSFRHWRFSVPLQSPKTIPHTPIAFPFRCPKSVTTAFLDWEPGVVSVSLLELSHTHKHSQNHKKTYTHTYAEVTNLLCAKLRFCQVHNIRVG</sequence>
<comment type="caution">
    <text evidence="2">The sequence shown here is derived from an EMBL/GenBank/DDBJ whole genome shotgun (WGS) entry which is preliminary data.</text>
</comment>
<dbReference type="Proteomes" id="UP000822688">
    <property type="component" value="Chromosome 2"/>
</dbReference>
<evidence type="ECO:0000313" key="2">
    <source>
        <dbReference type="EMBL" id="KAG0585812.1"/>
    </source>
</evidence>
<proteinExistence type="predicted"/>
<protein>
    <submittedName>
        <fullName evidence="2">Uncharacterized protein</fullName>
    </submittedName>
</protein>
<organism evidence="2 3">
    <name type="scientific">Ceratodon purpureus</name>
    <name type="common">Fire moss</name>
    <name type="synonym">Dicranum purpureum</name>
    <dbReference type="NCBI Taxonomy" id="3225"/>
    <lineage>
        <taxon>Eukaryota</taxon>
        <taxon>Viridiplantae</taxon>
        <taxon>Streptophyta</taxon>
        <taxon>Embryophyta</taxon>
        <taxon>Bryophyta</taxon>
        <taxon>Bryophytina</taxon>
        <taxon>Bryopsida</taxon>
        <taxon>Dicranidae</taxon>
        <taxon>Pseudoditrichales</taxon>
        <taxon>Ditrichaceae</taxon>
        <taxon>Ceratodon</taxon>
    </lineage>
</organism>
<dbReference type="EMBL" id="CM026422">
    <property type="protein sequence ID" value="KAG0585812.1"/>
    <property type="molecule type" value="Genomic_DNA"/>
</dbReference>
<keyword evidence="3" id="KW-1185">Reference proteome</keyword>
<accession>A0A8T0IRN8</accession>